<dbReference type="SMART" id="SM00855">
    <property type="entry name" value="PGAM"/>
    <property type="match status" value="1"/>
</dbReference>
<accession>A0ABW1T094</accession>
<evidence type="ECO:0000313" key="1">
    <source>
        <dbReference type="EMBL" id="MFC6237702.1"/>
    </source>
</evidence>
<dbReference type="InterPro" id="IPR001345">
    <property type="entry name" value="PG/BPGM_mutase_AS"/>
</dbReference>
<dbReference type="RefSeq" id="WP_386765243.1">
    <property type="nucleotide sequence ID" value="NZ_JBHSTI010000008.1"/>
</dbReference>
<dbReference type="Pfam" id="PF00300">
    <property type="entry name" value="His_Phos_1"/>
    <property type="match status" value="1"/>
</dbReference>
<dbReference type="InterPro" id="IPR013078">
    <property type="entry name" value="His_Pase_superF_clade-1"/>
</dbReference>
<proteinExistence type="predicted"/>
<comment type="caution">
    <text evidence="1">The sequence shown here is derived from an EMBL/GenBank/DDBJ whole genome shotgun (WGS) entry which is preliminary data.</text>
</comment>
<dbReference type="PANTHER" id="PTHR48100:SF62">
    <property type="entry name" value="GLUCOSYL-3-PHOSPHOGLYCERATE PHOSPHATASE"/>
    <property type="match status" value="1"/>
</dbReference>
<dbReference type="SUPFAM" id="SSF53254">
    <property type="entry name" value="Phosphoglycerate mutase-like"/>
    <property type="match status" value="1"/>
</dbReference>
<name>A0ABW1T094_9ACTN</name>
<dbReference type="InterPro" id="IPR050275">
    <property type="entry name" value="PGM_Phosphatase"/>
</dbReference>
<dbReference type="InterPro" id="IPR029033">
    <property type="entry name" value="His_PPase_superfam"/>
</dbReference>
<keyword evidence="2" id="KW-1185">Reference proteome</keyword>
<organism evidence="1 2">
    <name type="scientific">Longivirga aurantiaca</name>
    <dbReference type="NCBI Taxonomy" id="1837743"/>
    <lineage>
        <taxon>Bacteria</taxon>
        <taxon>Bacillati</taxon>
        <taxon>Actinomycetota</taxon>
        <taxon>Actinomycetes</taxon>
        <taxon>Sporichthyales</taxon>
        <taxon>Sporichthyaceae</taxon>
        <taxon>Longivirga</taxon>
    </lineage>
</organism>
<dbReference type="CDD" id="cd07067">
    <property type="entry name" value="HP_PGM_like"/>
    <property type="match status" value="1"/>
</dbReference>
<protein>
    <submittedName>
        <fullName evidence="1">Histidine phosphatase family protein</fullName>
    </submittedName>
</protein>
<reference evidence="2" key="1">
    <citation type="journal article" date="2019" name="Int. J. Syst. Evol. Microbiol.">
        <title>The Global Catalogue of Microorganisms (GCM) 10K type strain sequencing project: providing services to taxonomists for standard genome sequencing and annotation.</title>
        <authorList>
            <consortium name="The Broad Institute Genomics Platform"/>
            <consortium name="The Broad Institute Genome Sequencing Center for Infectious Disease"/>
            <person name="Wu L."/>
            <person name="Ma J."/>
        </authorList>
    </citation>
    <scope>NUCLEOTIDE SEQUENCE [LARGE SCALE GENOMIC DNA]</scope>
    <source>
        <strain evidence="2">CGMCC 4.7317</strain>
    </source>
</reference>
<dbReference type="Proteomes" id="UP001596138">
    <property type="component" value="Unassembled WGS sequence"/>
</dbReference>
<evidence type="ECO:0000313" key="2">
    <source>
        <dbReference type="Proteomes" id="UP001596138"/>
    </source>
</evidence>
<dbReference type="EMBL" id="JBHSTI010000008">
    <property type="protein sequence ID" value="MFC6237702.1"/>
    <property type="molecule type" value="Genomic_DNA"/>
</dbReference>
<dbReference type="Gene3D" id="3.40.50.1240">
    <property type="entry name" value="Phosphoglycerate mutase-like"/>
    <property type="match status" value="1"/>
</dbReference>
<dbReference type="PROSITE" id="PS00175">
    <property type="entry name" value="PG_MUTASE"/>
    <property type="match status" value="1"/>
</dbReference>
<gene>
    <name evidence="1" type="ORF">ACFQGU_07415</name>
</gene>
<sequence length="209" mass="22261">MPAETSRILLVRHGQSEGNVARVWTSARGGFPLTEVGHEQARAVASTFVGRDVVAVYGSPLVRAQETAAEIAAVLGLQHDELEGVEELHVGIHEGVHDDTVGPVAEQVFGAWWRDNDLSGGFEGGETGLEIAARMRDALDLVADRHVGERSVVVSHGGAMAVGVISLCDLDAAFVATHLLKNCDVVELEREDGAWLCASWAGERPPLRA</sequence>
<dbReference type="PANTHER" id="PTHR48100">
    <property type="entry name" value="BROAD-SPECIFICITY PHOSPHATASE YOR283W-RELATED"/>
    <property type="match status" value="1"/>
</dbReference>